<gene>
    <name evidence="2" type="ORF">RSPPHO_00793</name>
</gene>
<evidence type="ECO:0008006" key="4">
    <source>
        <dbReference type="Google" id="ProtNLM"/>
    </source>
</evidence>
<keyword evidence="3" id="KW-1185">Reference proteome</keyword>
<dbReference type="eggNOG" id="COG5467">
    <property type="taxonomic scope" value="Bacteria"/>
</dbReference>
<accession>H6SQV4</accession>
<evidence type="ECO:0000313" key="3">
    <source>
        <dbReference type="Proteomes" id="UP000033220"/>
    </source>
</evidence>
<dbReference type="STRING" id="1150469.RSPPHO_00793"/>
<dbReference type="Gene3D" id="1.10.790.20">
    <property type="entry name" value="Domain of unknown function DUF1476"/>
    <property type="match status" value="1"/>
</dbReference>
<dbReference type="Pfam" id="PF07345">
    <property type="entry name" value="ATPaseInh_sub_z"/>
    <property type="match status" value="1"/>
</dbReference>
<organism evidence="2 3">
    <name type="scientific">Pararhodospirillum photometricum DSM 122</name>
    <dbReference type="NCBI Taxonomy" id="1150469"/>
    <lineage>
        <taxon>Bacteria</taxon>
        <taxon>Pseudomonadati</taxon>
        <taxon>Pseudomonadota</taxon>
        <taxon>Alphaproteobacteria</taxon>
        <taxon>Rhodospirillales</taxon>
        <taxon>Rhodospirillaceae</taxon>
        <taxon>Pararhodospirillum</taxon>
    </lineage>
</organism>
<dbReference type="EMBL" id="HE663493">
    <property type="protein sequence ID" value="CCG07419.1"/>
    <property type="molecule type" value="Genomic_DNA"/>
</dbReference>
<dbReference type="AlphaFoldDB" id="H6SQV4"/>
<reference evidence="2 3" key="1">
    <citation type="submission" date="2012-02" db="EMBL/GenBank/DDBJ databases">
        <title>Shotgun genome sequence of Phaeospirillum photometricum DSM 122.</title>
        <authorList>
            <person name="Duquesne K."/>
            <person name="Sturgis J."/>
        </authorList>
    </citation>
    <scope>NUCLEOTIDE SEQUENCE [LARGE SCALE GENOMIC DNA]</scope>
    <source>
        <strain evidence="3">DSM122</strain>
    </source>
</reference>
<feature type="region of interest" description="Disordered" evidence="1">
    <location>
        <begin position="1"/>
        <end position="22"/>
    </location>
</feature>
<protein>
    <recommendedName>
        <fullName evidence="4">DUF1476 domain-containing protein</fullName>
    </recommendedName>
</protein>
<dbReference type="HOGENOM" id="CLU_146724_0_0_5"/>
<dbReference type="KEGG" id="rpm:RSPPHO_00793"/>
<dbReference type="PATRIC" id="fig|1150469.3.peg.912"/>
<sequence>MGLPGKGSKRYNRPGTPAPNPRVQVIITPQWQPIDESREQHTMSDAFTHRERAMETGHRLDEELRFKATARRNKAFGLWAAGELGLEAAAADAYALALVEADLAPNGEDTLIARVLTDLTAKGVDMTEGRLRIKLERLLAEAEAAVRGA</sequence>
<name>H6SQV4_PARPM</name>
<dbReference type="Proteomes" id="UP000033220">
    <property type="component" value="Chromosome DSM 122"/>
</dbReference>
<evidence type="ECO:0000256" key="1">
    <source>
        <dbReference type="SAM" id="MobiDB-lite"/>
    </source>
</evidence>
<dbReference type="InterPro" id="IPR009945">
    <property type="entry name" value="ATPase_inh_sub_z"/>
</dbReference>
<proteinExistence type="predicted"/>
<evidence type="ECO:0000313" key="2">
    <source>
        <dbReference type="EMBL" id="CCG07419.1"/>
    </source>
</evidence>
<dbReference type="InterPro" id="IPR038293">
    <property type="entry name" value="ATPase_inh_sub_z_sf"/>
</dbReference>